<proteinExistence type="predicted"/>
<dbReference type="PANTHER" id="PTHR37947:SF1">
    <property type="entry name" value="BLL2462 PROTEIN"/>
    <property type="match status" value="1"/>
</dbReference>
<dbReference type="PANTHER" id="PTHR37947">
    <property type="entry name" value="BLL2462 PROTEIN"/>
    <property type="match status" value="1"/>
</dbReference>
<gene>
    <name evidence="4" type="ORF">IAC57_03685</name>
</gene>
<protein>
    <submittedName>
        <fullName evidence="4">VWA domain-containing protein</fullName>
    </submittedName>
</protein>
<dbReference type="InterPro" id="IPR036465">
    <property type="entry name" value="vWFA_dom_sf"/>
</dbReference>
<feature type="domain" description="VWFA" evidence="3">
    <location>
        <begin position="196"/>
        <end position="365"/>
    </location>
</feature>
<sequence length="483" mass="50929">MKKAFGFVAVVLSFCMALSACMGGKGGSADSSLAAFSDSAASFPSSDSDSSEDSLSAGPAGSDNEETGDSVSVGAEKKILILESGETASGLSAVLQTEGFMAETVLLGDTALPETPESLYDLYDQVILNDVFLEELPEGFGEILYSYVYDFGGGLLTAGDNSDVPMTEIYDGLGPENAALKELLPVEAAPVQSSLGLILLVDLSGSMSFRVELVKQAAQSCLNALSGRDRMGIMTFSLDSELLCPLTGVAESESINKAIEEMEAQGGGTIFSAGITRAGELLEAETDIYKRHILLITDGAPGEPQEEYFAATENNYRQKGITMSVLLLAQDAGDSVMEQLAEAGGGTIYADEQSDYIAMRMNEELNRPELREYGGEPFRPLISDPDSPLLEGVEYTTDERGRCFMTPELRGFCGAAAKSDAEVILSWEFGAPLYVRRALGKGVVGSFLFDLYGGGSAQFLTGAGGIQFVCNAVLDLLPGSSQG</sequence>
<dbReference type="SMART" id="SM00327">
    <property type="entry name" value="VWA"/>
    <property type="match status" value="1"/>
</dbReference>
<dbReference type="Gene3D" id="3.40.50.410">
    <property type="entry name" value="von Willebrand factor, type A domain"/>
    <property type="match status" value="1"/>
</dbReference>
<feature type="compositionally biased region" description="Low complexity" evidence="1">
    <location>
        <begin position="39"/>
        <end position="57"/>
    </location>
</feature>
<dbReference type="PROSITE" id="PS50234">
    <property type="entry name" value="VWFA"/>
    <property type="match status" value="1"/>
</dbReference>
<evidence type="ECO:0000313" key="4">
    <source>
        <dbReference type="EMBL" id="HIU59185.1"/>
    </source>
</evidence>
<dbReference type="SUPFAM" id="SSF53300">
    <property type="entry name" value="vWA-like"/>
    <property type="match status" value="1"/>
</dbReference>
<dbReference type="Pfam" id="PF13519">
    <property type="entry name" value="VWA_2"/>
    <property type="match status" value="1"/>
</dbReference>
<evidence type="ECO:0000256" key="2">
    <source>
        <dbReference type="SAM" id="SignalP"/>
    </source>
</evidence>
<evidence type="ECO:0000259" key="3">
    <source>
        <dbReference type="PROSITE" id="PS50234"/>
    </source>
</evidence>
<dbReference type="InterPro" id="IPR002035">
    <property type="entry name" value="VWF_A"/>
</dbReference>
<comment type="caution">
    <text evidence="4">The sequence shown here is derived from an EMBL/GenBank/DDBJ whole genome shotgun (WGS) entry which is preliminary data.</text>
</comment>
<keyword evidence="2" id="KW-0732">Signal</keyword>
<reference evidence="4" key="2">
    <citation type="journal article" date="2021" name="PeerJ">
        <title>Extensive microbial diversity within the chicken gut microbiome revealed by metagenomics and culture.</title>
        <authorList>
            <person name="Gilroy R."/>
            <person name="Ravi A."/>
            <person name="Getino M."/>
            <person name="Pursley I."/>
            <person name="Horton D.L."/>
            <person name="Alikhan N.F."/>
            <person name="Baker D."/>
            <person name="Gharbi K."/>
            <person name="Hall N."/>
            <person name="Watson M."/>
            <person name="Adriaenssens E.M."/>
            <person name="Foster-Nyarko E."/>
            <person name="Jarju S."/>
            <person name="Secka A."/>
            <person name="Antonio M."/>
            <person name="Oren A."/>
            <person name="Chaudhuri R.R."/>
            <person name="La Ragione R."/>
            <person name="Hildebrand F."/>
            <person name="Pallen M.J."/>
        </authorList>
    </citation>
    <scope>NUCLEOTIDE SEQUENCE</scope>
    <source>
        <strain evidence="4">11687</strain>
    </source>
</reference>
<dbReference type="EMBL" id="DVMZ01000098">
    <property type="protein sequence ID" value="HIU59185.1"/>
    <property type="molecule type" value="Genomic_DNA"/>
</dbReference>
<accession>A0A9D1MF08</accession>
<organism evidence="4 5">
    <name type="scientific">Candidatus Scatosoma pullistercoris</name>
    <dbReference type="NCBI Taxonomy" id="2840934"/>
    <lineage>
        <taxon>Bacteria</taxon>
        <taxon>Bacillati</taxon>
        <taxon>Bacillota</taxon>
        <taxon>Clostridia</taxon>
        <taxon>Candidatus Scatosoma</taxon>
    </lineage>
</organism>
<evidence type="ECO:0000256" key="1">
    <source>
        <dbReference type="SAM" id="MobiDB-lite"/>
    </source>
</evidence>
<name>A0A9D1MF08_9FIRM</name>
<dbReference type="Proteomes" id="UP000824081">
    <property type="component" value="Unassembled WGS sequence"/>
</dbReference>
<feature type="chain" id="PRO_5039171085" evidence="2">
    <location>
        <begin position="23"/>
        <end position="483"/>
    </location>
</feature>
<dbReference type="AlphaFoldDB" id="A0A9D1MF08"/>
<reference evidence="4" key="1">
    <citation type="submission" date="2020-10" db="EMBL/GenBank/DDBJ databases">
        <authorList>
            <person name="Gilroy R."/>
        </authorList>
    </citation>
    <scope>NUCLEOTIDE SEQUENCE</scope>
    <source>
        <strain evidence="4">11687</strain>
    </source>
</reference>
<evidence type="ECO:0000313" key="5">
    <source>
        <dbReference type="Proteomes" id="UP000824081"/>
    </source>
</evidence>
<feature type="region of interest" description="Disordered" evidence="1">
    <location>
        <begin position="39"/>
        <end position="70"/>
    </location>
</feature>
<dbReference type="PROSITE" id="PS51257">
    <property type="entry name" value="PROKAR_LIPOPROTEIN"/>
    <property type="match status" value="1"/>
</dbReference>
<feature type="signal peptide" evidence="2">
    <location>
        <begin position="1"/>
        <end position="22"/>
    </location>
</feature>